<dbReference type="Pfam" id="PF02149">
    <property type="entry name" value="KA1"/>
    <property type="match status" value="1"/>
</dbReference>
<evidence type="ECO:0000313" key="13">
    <source>
        <dbReference type="EMBL" id="KAF9948429.1"/>
    </source>
</evidence>
<keyword evidence="6 9" id="KW-0067">ATP-binding</keyword>
<evidence type="ECO:0000256" key="5">
    <source>
        <dbReference type="ARBA" id="ARBA00022777"/>
    </source>
</evidence>
<dbReference type="PROSITE" id="PS50011">
    <property type="entry name" value="PROTEIN_KINASE_DOM"/>
    <property type="match status" value="1"/>
</dbReference>
<proteinExistence type="predicted"/>
<dbReference type="Gene3D" id="1.10.510.10">
    <property type="entry name" value="Transferase(Phosphotransferase) domain 1"/>
    <property type="match status" value="1"/>
</dbReference>
<dbReference type="PANTHER" id="PTHR24346:SF110">
    <property type="entry name" value="NON-SPECIFIC SERINE_THREONINE PROTEIN KINASE"/>
    <property type="match status" value="1"/>
</dbReference>
<feature type="region of interest" description="Disordered" evidence="10">
    <location>
        <begin position="489"/>
        <end position="786"/>
    </location>
</feature>
<dbReference type="PANTHER" id="PTHR24346">
    <property type="entry name" value="MAP/MICROTUBULE AFFINITY-REGULATING KINASE"/>
    <property type="match status" value="1"/>
</dbReference>
<dbReference type="SUPFAM" id="SSF103243">
    <property type="entry name" value="KA1-like"/>
    <property type="match status" value="1"/>
</dbReference>
<feature type="compositionally biased region" description="Polar residues" evidence="10">
    <location>
        <begin position="834"/>
        <end position="850"/>
    </location>
</feature>
<dbReference type="SMART" id="SM00220">
    <property type="entry name" value="S_TKc"/>
    <property type="match status" value="1"/>
</dbReference>
<evidence type="ECO:0000313" key="14">
    <source>
        <dbReference type="Proteomes" id="UP000738359"/>
    </source>
</evidence>
<dbReference type="GO" id="GO:0005524">
    <property type="term" value="F:ATP binding"/>
    <property type="evidence" value="ECO:0007669"/>
    <property type="project" value="UniProtKB-UniRule"/>
</dbReference>
<dbReference type="SUPFAM" id="SSF56112">
    <property type="entry name" value="Protein kinase-like (PK-like)"/>
    <property type="match status" value="1"/>
</dbReference>
<dbReference type="InterPro" id="IPR000719">
    <property type="entry name" value="Prot_kinase_dom"/>
</dbReference>
<accession>A0A9P6IUG1</accession>
<feature type="binding site" evidence="9">
    <location>
        <position position="43"/>
    </location>
    <ligand>
        <name>ATP</name>
        <dbReference type="ChEBI" id="CHEBI:30616"/>
    </ligand>
</feature>
<evidence type="ECO:0000256" key="4">
    <source>
        <dbReference type="ARBA" id="ARBA00022741"/>
    </source>
</evidence>
<evidence type="ECO:0000256" key="6">
    <source>
        <dbReference type="ARBA" id="ARBA00022840"/>
    </source>
</evidence>
<dbReference type="EC" id="2.7.11.1" evidence="1"/>
<dbReference type="GO" id="GO:0035556">
    <property type="term" value="P:intracellular signal transduction"/>
    <property type="evidence" value="ECO:0007669"/>
    <property type="project" value="TreeGrafter"/>
</dbReference>
<dbReference type="AlphaFoldDB" id="A0A9P6IUG1"/>
<feature type="domain" description="KA1" evidence="12">
    <location>
        <begin position="1142"/>
        <end position="1192"/>
    </location>
</feature>
<evidence type="ECO:0000256" key="9">
    <source>
        <dbReference type="PROSITE-ProRule" id="PRU10141"/>
    </source>
</evidence>
<evidence type="ECO:0000256" key="2">
    <source>
        <dbReference type="ARBA" id="ARBA00022527"/>
    </source>
</evidence>
<dbReference type="InterPro" id="IPR008271">
    <property type="entry name" value="Ser/Thr_kinase_AS"/>
</dbReference>
<evidence type="ECO:0000256" key="10">
    <source>
        <dbReference type="SAM" id="MobiDB-lite"/>
    </source>
</evidence>
<dbReference type="PROSITE" id="PS00107">
    <property type="entry name" value="PROTEIN_KINASE_ATP"/>
    <property type="match status" value="1"/>
</dbReference>
<feature type="region of interest" description="Disordered" evidence="10">
    <location>
        <begin position="388"/>
        <end position="432"/>
    </location>
</feature>
<keyword evidence="3" id="KW-0808">Transferase</keyword>
<reference evidence="13" key="1">
    <citation type="journal article" date="2020" name="Fungal Divers.">
        <title>Resolving the Mortierellaceae phylogeny through synthesis of multi-gene phylogenetics and phylogenomics.</title>
        <authorList>
            <person name="Vandepol N."/>
            <person name="Liber J."/>
            <person name="Desiro A."/>
            <person name="Na H."/>
            <person name="Kennedy M."/>
            <person name="Barry K."/>
            <person name="Grigoriev I.V."/>
            <person name="Miller A.N."/>
            <person name="O'Donnell K."/>
            <person name="Stajich J.E."/>
            <person name="Bonito G."/>
        </authorList>
    </citation>
    <scope>NUCLEOTIDE SEQUENCE</scope>
    <source>
        <strain evidence="13">CK1249</strain>
    </source>
</reference>
<feature type="region of interest" description="Disordered" evidence="10">
    <location>
        <begin position="448"/>
        <end position="475"/>
    </location>
</feature>
<evidence type="ECO:0000259" key="12">
    <source>
        <dbReference type="PROSITE" id="PS50032"/>
    </source>
</evidence>
<keyword evidence="5" id="KW-0418">Kinase</keyword>
<feature type="region of interest" description="Disordered" evidence="10">
    <location>
        <begin position="820"/>
        <end position="866"/>
    </location>
</feature>
<dbReference type="PROSITE" id="PS50032">
    <property type="entry name" value="KA1"/>
    <property type="match status" value="1"/>
</dbReference>
<keyword evidence="4 9" id="KW-0547">Nucleotide-binding</keyword>
<sequence>MPPPSRRGHMFGPYYLLQTLGEGEFAKVKLGMHTETGEEVAIKLIRRQSVDNTPRINKIGREISVLRTIRHPNIISLFDVIETERYIGIVIEYASGGELFDHILAHRYLKERDACRLFAQLMSGVHYLHSKHIVHRDLKLENLLLDRNRNIMITDFGFANQFDSTTRDLMSTSCGSPCYAAPELVISDGLYVGSGVDIWSCGVILYAMLAGYLPFDDDPSNPDGDNINQLYNYILATTLVFPDYISPDARDLLRMMLVPDPVKRCNMKNIMSHRWLRPYASIFQYSIDEMEQQAIARLNGSVWVPTRHVAAEAKPAMLQPVNSGPPRPSAEEVMPRRHTIWIESTDAVPSWEAGRHMAKANEGEIRPHLPNVDESAMDVDREPVMYQEPESMAEEQTQPEPMETDQQVEMDPAPQVSTTPSQQDHTGDQLDGDATMEIDNQLIMVSEPSTGSPVSTQGNADDLSTGITSPSSGSLAAKSSSASVLHQGVVPHNSEEVTAKLQVAERPKTPERERPVETRVRAKPSAESTVDMSPTATVSRRTGQHARIRPTTIHGEPMTSNNYAYPIPTYHEPLPAPKRRQTPSRENAHLSPPKVYHQSHFQQSSPSLLEQGQKPSQAEAVPPVPSIKQNQNGEVTGGYTSIPVPPIPATPSAYEKTHRKGPSSSGRLFGFLGHLSKKNGESTTNVSSSSPKSSQDSNGAAGLDAQQQQQPATPPTASATTSSKKPGSINQVFNRYSQHAPQPEKAAQSQKGKRRKTLSLIGGSNEHHQHQINGGVRPPVPSNEGTAQRIMGWLRRKSFAKPASERPQLDIKVASPTAAATIVPSAPSPRPGTVSPSQETESNPSSSTHGVLQPSALPPSASTSTAMTMTTSAVDQGRDPALEAIFFKLPSNWSDSKLKWHSGAVEISALSSRHPVEIMFDIKRVILRLGMEFRVDSDFKVKCVRRRRNADGHAEESSHSKNRFSFYGSPTPDDNVSVMSSNLSMDRSEAWVSAKGASGYGANGKKKAGGIRTFLWRNSTSLSLSSSPPPVPPMPSSSPRALPQIMNGSSLGLSSPPPVMAAASKEIDSDHGVWVSSGMAAGAGLGVVNGSSSSSSAATSQQSQGGVSPSLPSNSTIATTIGAGTTVATQNTGPEPLYGEESIDSGEEVRFSIELCRIKNLPGIYCVDIRRMKGNLWAYKFLYHAVLNTLDLNGKGGYIPTLPDNLKIVQAQ</sequence>
<feature type="compositionally biased region" description="Low complexity" evidence="10">
    <location>
        <begin position="682"/>
        <end position="697"/>
    </location>
</feature>
<dbReference type="GO" id="GO:0004674">
    <property type="term" value="F:protein serine/threonine kinase activity"/>
    <property type="evidence" value="ECO:0007669"/>
    <property type="project" value="UniProtKB-KW"/>
</dbReference>
<feature type="region of interest" description="Disordered" evidence="10">
    <location>
        <begin position="948"/>
        <end position="968"/>
    </location>
</feature>
<feature type="compositionally biased region" description="Low complexity" evidence="10">
    <location>
        <begin position="1090"/>
        <end position="1108"/>
    </location>
</feature>
<protein>
    <recommendedName>
        <fullName evidence="1">non-specific serine/threonine protein kinase</fullName>
        <ecNumber evidence="1">2.7.11.1</ecNumber>
    </recommendedName>
</protein>
<feature type="compositionally biased region" description="Basic and acidic residues" evidence="10">
    <location>
        <begin position="493"/>
        <end position="520"/>
    </location>
</feature>
<feature type="compositionally biased region" description="Low complexity" evidence="10">
    <location>
        <begin position="854"/>
        <end position="866"/>
    </location>
</feature>
<evidence type="ECO:0000256" key="7">
    <source>
        <dbReference type="ARBA" id="ARBA00047899"/>
    </source>
</evidence>
<dbReference type="Gene3D" id="3.30.310.80">
    <property type="entry name" value="Kinase associated domain 1, KA1"/>
    <property type="match status" value="1"/>
</dbReference>
<name>A0A9P6IUG1_MORAP</name>
<feature type="compositionally biased region" description="Polar residues" evidence="10">
    <location>
        <begin position="526"/>
        <end position="541"/>
    </location>
</feature>
<feature type="compositionally biased region" description="Polar residues" evidence="10">
    <location>
        <begin position="724"/>
        <end position="740"/>
    </location>
</feature>
<dbReference type="InterPro" id="IPR028375">
    <property type="entry name" value="KA1/Ssp2_C"/>
</dbReference>
<dbReference type="InterPro" id="IPR011009">
    <property type="entry name" value="Kinase-like_dom_sf"/>
</dbReference>
<dbReference type="Proteomes" id="UP000738359">
    <property type="component" value="Unassembled WGS sequence"/>
</dbReference>
<dbReference type="EMBL" id="JAAAHY010001530">
    <property type="protein sequence ID" value="KAF9948429.1"/>
    <property type="molecule type" value="Genomic_DNA"/>
</dbReference>
<dbReference type="FunFam" id="1.10.510.10:FF:000636">
    <property type="entry name" value="Non-specific serine/threonine protein kinase"/>
    <property type="match status" value="1"/>
</dbReference>
<feature type="compositionally biased region" description="Polar residues" evidence="10">
    <location>
        <begin position="415"/>
        <end position="424"/>
    </location>
</feature>
<feature type="compositionally biased region" description="Low complexity" evidence="10">
    <location>
        <begin position="705"/>
        <end position="723"/>
    </location>
</feature>
<keyword evidence="14" id="KW-1185">Reference proteome</keyword>
<keyword evidence="2" id="KW-0723">Serine/threonine-protein kinase</keyword>
<gene>
    <name evidence="13" type="ORF">BGZ70_002224</name>
</gene>
<dbReference type="PROSITE" id="PS00108">
    <property type="entry name" value="PROTEIN_KINASE_ST"/>
    <property type="match status" value="1"/>
</dbReference>
<dbReference type="Pfam" id="PF00069">
    <property type="entry name" value="Pkinase"/>
    <property type="match status" value="1"/>
</dbReference>
<evidence type="ECO:0000256" key="1">
    <source>
        <dbReference type="ARBA" id="ARBA00012513"/>
    </source>
</evidence>
<comment type="caution">
    <text evidence="13">The sequence shown here is derived from an EMBL/GenBank/DDBJ whole genome shotgun (WGS) entry which is preliminary data.</text>
</comment>
<evidence type="ECO:0000259" key="11">
    <source>
        <dbReference type="PROSITE" id="PS50011"/>
    </source>
</evidence>
<organism evidence="13 14">
    <name type="scientific">Mortierella alpina</name>
    <name type="common">Oleaginous fungus</name>
    <name type="synonym">Mortierella renispora</name>
    <dbReference type="NCBI Taxonomy" id="64518"/>
    <lineage>
        <taxon>Eukaryota</taxon>
        <taxon>Fungi</taxon>
        <taxon>Fungi incertae sedis</taxon>
        <taxon>Mucoromycota</taxon>
        <taxon>Mortierellomycotina</taxon>
        <taxon>Mortierellomycetes</taxon>
        <taxon>Mortierellales</taxon>
        <taxon>Mortierellaceae</taxon>
        <taxon>Mortierella</taxon>
    </lineage>
</organism>
<dbReference type="GO" id="GO:0005737">
    <property type="term" value="C:cytoplasm"/>
    <property type="evidence" value="ECO:0007669"/>
    <property type="project" value="TreeGrafter"/>
</dbReference>
<dbReference type="FunFam" id="3.30.200.20:FF:000003">
    <property type="entry name" value="Non-specific serine/threonine protein kinase"/>
    <property type="match status" value="1"/>
</dbReference>
<evidence type="ECO:0000256" key="3">
    <source>
        <dbReference type="ARBA" id="ARBA00022679"/>
    </source>
</evidence>
<feature type="compositionally biased region" description="Polar residues" evidence="10">
    <location>
        <begin position="599"/>
        <end position="616"/>
    </location>
</feature>
<evidence type="ECO:0000256" key="8">
    <source>
        <dbReference type="ARBA" id="ARBA00048679"/>
    </source>
</evidence>
<dbReference type="InterPro" id="IPR001772">
    <property type="entry name" value="KA1_dom"/>
</dbReference>
<dbReference type="OrthoDB" id="193931at2759"/>
<feature type="domain" description="Protein kinase" evidence="11">
    <location>
        <begin position="14"/>
        <end position="276"/>
    </location>
</feature>
<feature type="region of interest" description="Disordered" evidence="10">
    <location>
        <begin position="1090"/>
        <end position="1115"/>
    </location>
</feature>
<feature type="compositionally biased region" description="Polar residues" evidence="10">
    <location>
        <begin position="448"/>
        <end position="459"/>
    </location>
</feature>
<comment type="catalytic activity">
    <reaction evidence="8">
        <text>L-seryl-[protein] + ATP = O-phospho-L-seryl-[protein] + ADP + H(+)</text>
        <dbReference type="Rhea" id="RHEA:17989"/>
        <dbReference type="Rhea" id="RHEA-COMP:9863"/>
        <dbReference type="Rhea" id="RHEA-COMP:11604"/>
        <dbReference type="ChEBI" id="CHEBI:15378"/>
        <dbReference type="ChEBI" id="CHEBI:29999"/>
        <dbReference type="ChEBI" id="CHEBI:30616"/>
        <dbReference type="ChEBI" id="CHEBI:83421"/>
        <dbReference type="ChEBI" id="CHEBI:456216"/>
        <dbReference type="EC" id="2.7.11.1"/>
    </reaction>
</comment>
<feature type="compositionally biased region" description="Basic and acidic residues" evidence="10">
    <location>
        <begin position="949"/>
        <end position="959"/>
    </location>
</feature>
<dbReference type="InterPro" id="IPR017441">
    <property type="entry name" value="Protein_kinase_ATP_BS"/>
</dbReference>
<comment type="catalytic activity">
    <reaction evidence="7">
        <text>L-threonyl-[protein] + ATP = O-phospho-L-threonyl-[protein] + ADP + H(+)</text>
        <dbReference type="Rhea" id="RHEA:46608"/>
        <dbReference type="Rhea" id="RHEA-COMP:11060"/>
        <dbReference type="Rhea" id="RHEA-COMP:11605"/>
        <dbReference type="ChEBI" id="CHEBI:15378"/>
        <dbReference type="ChEBI" id="CHEBI:30013"/>
        <dbReference type="ChEBI" id="CHEBI:30616"/>
        <dbReference type="ChEBI" id="CHEBI:61977"/>
        <dbReference type="ChEBI" id="CHEBI:456216"/>
        <dbReference type="EC" id="2.7.11.1"/>
    </reaction>
</comment>